<sequence length="375" mass="42206">MHISAPHDSGNIEVLDASNAAKIRLNIREDGKAKFHQWFYFRVTGAGGQNASYAIENAGSSSYVDGWKDYQVCASYDLEDWFRIETSYEDGHLKFQHTAERDSVYYAYFAPYPTERYRQFIAELVDLDEAVYEPLGATLDGEPLDLFRFGEPADSKLNLWVIARQHPGETMGSWWMEGFLPRLLDEGDAVAMALREKAVIYVVPLVNIDGARRGHLRTNAAGADLNREWAEPTPERSPEVFAIRNRMDETGCDFFLDVHGDEAIANNFIAGSEGVPCWTETHQKRLDHFKDTLMALSPAFQKAEGYPVNAPGTANLKIAANQIGERFDCLSMTLEMPFKEANILPDPRVGWSPERCRDLGRTCLDAIWAALPGLR</sequence>
<dbReference type="OrthoDB" id="5490902at2"/>
<protein>
    <recommendedName>
        <fullName evidence="3">Peptidase M14 domain-containing protein</fullName>
    </recommendedName>
</protein>
<dbReference type="PANTHER" id="PTHR12756">
    <property type="entry name" value="CYTOSOLIC CARBOXYPEPTIDASE"/>
    <property type="match status" value="1"/>
</dbReference>
<accession>A0A371RLY7</accession>
<evidence type="ECO:0000256" key="2">
    <source>
        <dbReference type="PROSITE-ProRule" id="PRU01379"/>
    </source>
</evidence>
<dbReference type="InterPro" id="IPR000834">
    <property type="entry name" value="Peptidase_M14"/>
</dbReference>
<dbReference type="SUPFAM" id="SSF53187">
    <property type="entry name" value="Zn-dependent exopeptidases"/>
    <property type="match status" value="1"/>
</dbReference>
<evidence type="ECO:0000259" key="3">
    <source>
        <dbReference type="PROSITE" id="PS52035"/>
    </source>
</evidence>
<feature type="active site" description="Proton donor/acceptor" evidence="2">
    <location>
        <position position="335"/>
    </location>
</feature>
<feature type="domain" description="Peptidase M14" evidence="3">
    <location>
        <begin position="110"/>
        <end position="371"/>
    </location>
</feature>
<dbReference type="InterPro" id="IPR040626">
    <property type="entry name" value="Pepdidase_M14_N"/>
</dbReference>
<evidence type="ECO:0000313" key="5">
    <source>
        <dbReference type="Proteomes" id="UP000264589"/>
    </source>
</evidence>
<evidence type="ECO:0000313" key="4">
    <source>
        <dbReference type="EMBL" id="RFB06453.1"/>
    </source>
</evidence>
<keyword evidence="5" id="KW-1185">Reference proteome</keyword>
<dbReference type="GO" id="GO:0006508">
    <property type="term" value="P:proteolysis"/>
    <property type="evidence" value="ECO:0007669"/>
    <property type="project" value="InterPro"/>
</dbReference>
<name>A0A371RLY7_9PROT</name>
<dbReference type="CDD" id="cd06234">
    <property type="entry name" value="M14_PaCCP-like"/>
    <property type="match status" value="1"/>
</dbReference>
<dbReference type="Gene3D" id="2.60.40.3120">
    <property type="match status" value="1"/>
</dbReference>
<dbReference type="PANTHER" id="PTHR12756:SF11">
    <property type="entry name" value="CYTOSOLIC CARBOXYPEPTIDASE 1"/>
    <property type="match status" value="1"/>
</dbReference>
<dbReference type="Pfam" id="PF18027">
    <property type="entry name" value="Pepdidase_M14_N"/>
    <property type="match status" value="1"/>
</dbReference>
<dbReference type="EMBL" id="QUQO01000001">
    <property type="protein sequence ID" value="RFB06453.1"/>
    <property type="molecule type" value="Genomic_DNA"/>
</dbReference>
<comment type="cofactor">
    <cofactor evidence="1">
        <name>Zn(2+)</name>
        <dbReference type="ChEBI" id="CHEBI:29105"/>
    </cofactor>
</comment>
<organism evidence="4 5">
    <name type="scientific">Parvularcula marina</name>
    <dbReference type="NCBI Taxonomy" id="2292771"/>
    <lineage>
        <taxon>Bacteria</taxon>
        <taxon>Pseudomonadati</taxon>
        <taxon>Pseudomonadota</taxon>
        <taxon>Alphaproteobacteria</taxon>
        <taxon>Parvularculales</taxon>
        <taxon>Parvularculaceae</taxon>
        <taxon>Parvularcula</taxon>
    </lineage>
</organism>
<proteinExistence type="inferred from homology"/>
<evidence type="ECO:0000256" key="1">
    <source>
        <dbReference type="ARBA" id="ARBA00001947"/>
    </source>
</evidence>
<dbReference type="Proteomes" id="UP000264589">
    <property type="component" value="Unassembled WGS sequence"/>
</dbReference>
<dbReference type="InParanoid" id="A0A371RLY7"/>
<comment type="caution">
    <text evidence="4">The sequence shown here is derived from an EMBL/GenBank/DDBJ whole genome shotgun (WGS) entry which is preliminary data.</text>
</comment>
<gene>
    <name evidence="4" type="ORF">DX908_11780</name>
</gene>
<dbReference type="GO" id="GO:0008270">
    <property type="term" value="F:zinc ion binding"/>
    <property type="evidence" value="ECO:0007669"/>
    <property type="project" value="InterPro"/>
</dbReference>
<dbReference type="GO" id="GO:0004181">
    <property type="term" value="F:metallocarboxypeptidase activity"/>
    <property type="evidence" value="ECO:0007669"/>
    <property type="project" value="InterPro"/>
</dbReference>
<dbReference type="Gene3D" id="3.40.630.10">
    <property type="entry name" value="Zn peptidases"/>
    <property type="match status" value="1"/>
</dbReference>
<dbReference type="Pfam" id="PF00246">
    <property type="entry name" value="Peptidase_M14"/>
    <property type="match status" value="1"/>
</dbReference>
<dbReference type="PROSITE" id="PS52035">
    <property type="entry name" value="PEPTIDASE_M14"/>
    <property type="match status" value="1"/>
</dbReference>
<dbReference type="AlphaFoldDB" id="A0A371RLY7"/>
<comment type="similarity">
    <text evidence="2">Belongs to the peptidase M14 family.</text>
</comment>
<reference evidence="4 5" key="1">
    <citation type="submission" date="2018-08" db="EMBL/GenBank/DDBJ databases">
        <title>Parvularcula sp. SM1705, isolated from surface water of the South Sea China.</title>
        <authorList>
            <person name="Sun L."/>
        </authorList>
    </citation>
    <scope>NUCLEOTIDE SEQUENCE [LARGE SCALE GENOMIC DNA]</scope>
    <source>
        <strain evidence="4 5">SM1705</strain>
    </source>
</reference>
<dbReference type="InterPro" id="IPR050821">
    <property type="entry name" value="Cytosolic_carboxypeptidase"/>
</dbReference>